<evidence type="ECO:0000313" key="3">
    <source>
        <dbReference type="Proteomes" id="UP000317093"/>
    </source>
</evidence>
<dbReference type="CDD" id="cd02440">
    <property type="entry name" value="AdoMet_MTases"/>
    <property type="match status" value="1"/>
</dbReference>
<dbReference type="Proteomes" id="UP000317093">
    <property type="component" value="Chromosome"/>
</dbReference>
<protein>
    <recommendedName>
        <fullName evidence="1">Methyltransferase type 11 domain-containing protein</fullName>
    </recommendedName>
</protein>
<dbReference type="InterPro" id="IPR013216">
    <property type="entry name" value="Methyltransf_11"/>
</dbReference>
<name>A0A518B8K8_9BACT</name>
<dbReference type="RefSeq" id="WP_145260692.1">
    <property type="nucleotide sequence ID" value="NZ_CP036279.1"/>
</dbReference>
<dbReference type="GO" id="GO:0008757">
    <property type="term" value="F:S-adenosylmethionine-dependent methyltransferase activity"/>
    <property type="evidence" value="ECO:0007669"/>
    <property type="project" value="InterPro"/>
</dbReference>
<dbReference type="EMBL" id="CP036279">
    <property type="protein sequence ID" value="QDU63308.1"/>
    <property type="molecule type" value="Genomic_DNA"/>
</dbReference>
<dbReference type="OrthoDB" id="465636at2"/>
<proteinExistence type="predicted"/>
<organism evidence="2 3">
    <name type="scientific">Kolteria novifilia</name>
    <dbReference type="NCBI Taxonomy" id="2527975"/>
    <lineage>
        <taxon>Bacteria</taxon>
        <taxon>Pseudomonadati</taxon>
        <taxon>Planctomycetota</taxon>
        <taxon>Planctomycetia</taxon>
        <taxon>Kolteriales</taxon>
        <taxon>Kolteriaceae</taxon>
        <taxon>Kolteria</taxon>
    </lineage>
</organism>
<evidence type="ECO:0000313" key="2">
    <source>
        <dbReference type="EMBL" id="QDU63308.1"/>
    </source>
</evidence>
<dbReference type="InterPro" id="IPR029063">
    <property type="entry name" value="SAM-dependent_MTases_sf"/>
</dbReference>
<dbReference type="AlphaFoldDB" id="A0A518B8K8"/>
<dbReference type="Gene3D" id="3.40.50.150">
    <property type="entry name" value="Vaccinia Virus protein VP39"/>
    <property type="match status" value="1"/>
</dbReference>
<accession>A0A518B8K8</accession>
<keyword evidence="3" id="KW-1185">Reference proteome</keyword>
<dbReference type="SUPFAM" id="SSF53335">
    <property type="entry name" value="S-adenosyl-L-methionine-dependent methyltransferases"/>
    <property type="match status" value="1"/>
</dbReference>
<sequence length="279" mass="31758">MPQPQLATDTVWRKRLEDIESDVSEIRLPNKADDLGQDKEWCEVEINGKRRRIRFHDYGRVFEVPGLYEQIFYEELECCSPSYIANLLQSVVQEYGENLGDLRVLDLGAGNGMVGDELHDRGIDSIVGVDIIPEAKEATERDRPEVYEDYRVADLTDCPEPEEHTLRQADANCLTTVAACGFGDIPPLAFAKGLDLISTPGWLAFNIKEDFLRERDTSGFSRLIRRLSHDGFIQMLCYRRYQHRVSVTGEPLFYVAVVARKLKDLDEAILESLQEAENG</sequence>
<evidence type="ECO:0000259" key="1">
    <source>
        <dbReference type="Pfam" id="PF08241"/>
    </source>
</evidence>
<dbReference type="KEGG" id="knv:Pan216_41860"/>
<reference evidence="2 3" key="1">
    <citation type="submission" date="2019-02" db="EMBL/GenBank/DDBJ databases">
        <title>Deep-cultivation of Planctomycetes and their phenomic and genomic characterization uncovers novel biology.</title>
        <authorList>
            <person name="Wiegand S."/>
            <person name="Jogler M."/>
            <person name="Boedeker C."/>
            <person name="Pinto D."/>
            <person name="Vollmers J."/>
            <person name="Rivas-Marin E."/>
            <person name="Kohn T."/>
            <person name="Peeters S.H."/>
            <person name="Heuer A."/>
            <person name="Rast P."/>
            <person name="Oberbeckmann S."/>
            <person name="Bunk B."/>
            <person name="Jeske O."/>
            <person name="Meyerdierks A."/>
            <person name="Storesund J.E."/>
            <person name="Kallscheuer N."/>
            <person name="Luecker S."/>
            <person name="Lage O.M."/>
            <person name="Pohl T."/>
            <person name="Merkel B.J."/>
            <person name="Hornburger P."/>
            <person name="Mueller R.-W."/>
            <person name="Bruemmer F."/>
            <person name="Labrenz M."/>
            <person name="Spormann A.M."/>
            <person name="Op den Camp H."/>
            <person name="Overmann J."/>
            <person name="Amann R."/>
            <person name="Jetten M.S.M."/>
            <person name="Mascher T."/>
            <person name="Medema M.H."/>
            <person name="Devos D.P."/>
            <person name="Kaster A.-K."/>
            <person name="Ovreas L."/>
            <person name="Rohde M."/>
            <person name="Galperin M.Y."/>
            <person name="Jogler C."/>
        </authorList>
    </citation>
    <scope>NUCLEOTIDE SEQUENCE [LARGE SCALE GENOMIC DNA]</scope>
    <source>
        <strain evidence="2 3">Pan216</strain>
    </source>
</reference>
<dbReference type="Pfam" id="PF08241">
    <property type="entry name" value="Methyltransf_11"/>
    <property type="match status" value="1"/>
</dbReference>
<feature type="domain" description="Methyltransferase type 11" evidence="1">
    <location>
        <begin position="105"/>
        <end position="163"/>
    </location>
</feature>
<gene>
    <name evidence="2" type="ORF">Pan216_41860</name>
</gene>